<keyword evidence="1 2" id="KW-0812">Transmembrane</keyword>
<dbReference type="Proteomes" id="UP000009168">
    <property type="component" value="Unassembled WGS sequence"/>
</dbReference>
<dbReference type="RefSeq" id="XP_012653657.1">
    <property type="nucleotide sequence ID" value="XM_012798203.1"/>
</dbReference>
<dbReference type="AlphaFoldDB" id="W7X8T6"/>
<evidence type="ECO:0000313" key="3">
    <source>
        <dbReference type="Proteomes" id="UP000009168"/>
    </source>
</evidence>
<organism evidence="2 3">
    <name type="scientific">Tetrahymena thermophila (strain SB210)</name>
    <dbReference type="NCBI Taxonomy" id="312017"/>
    <lineage>
        <taxon>Eukaryota</taxon>
        <taxon>Sar</taxon>
        <taxon>Alveolata</taxon>
        <taxon>Ciliophora</taxon>
        <taxon>Intramacronucleata</taxon>
        <taxon>Oligohymenophorea</taxon>
        <taxon>Hymenostomatida</taxon>
        <taxon>Tetrahymenina</taxon>
        <taxon>Tetrahymenidae</taxon>
        <taxon>Tetrahymena</taxon>
    </lineage>
</organism>
<dbReference type="EMBL" id="GG662654">
    <property type="protein sequence ID" value="EWS73777.1"/>
    <property type="molecule type" value="Genomic_DNA"/>
</dbReference>
<keyword evidence="1" id="KW-0472">Membrane</keyword>
<gene>
    <name evidence="2" type="ORF">TTHERM_000343303</name>
</gene>
<dbReference type="KEGG" id="tet:TTHERM_000343303"/>
<name>W7X8T6_TETTS</name>
<accession>W7X8T6</accession>
<feature type="transmembrane region" description="Helical" evidence="1">
    <location>
        <begin position="56"/>
        <end position="73"/>
    </location>
</feature>
<evidence type="ECO:0000313" key="2">
    <source>
        <dbReference type="EMBL" id="EWS73777.1"/>
    </source>
</evidence>
<protein>
    <submittedName>
        <fullName evidence="2">Transmembrane protein, putative</fullName>
    </submittedName>
</protein>
<evidence type="ECO:0000256" key="1">
    <source>
        <dbReference type="SAM" id="Phobius"/>
    </source>
</evidence>
<keyword evidence="1" id="KW-1133">Transmembrane helix</keyword>
<feature type="transmembrane region" description="Helical" evidence="1">
    <location>
        <begin position="117"/>
        <end position="135"/>
    </location>
</feature>
<dbReference type="GeneID" id="24438508"/>
<dbReference type="InParanoid" id="W7X8T6"/>
<proteinExistence type="predicted"/>
<sequence length="208" mass="25456">MHHTKKKFPFQQQKIQGIQNSFFFLQLNLQLFYREKAIKLQIEISLRQKSNKQHNIYFQIFIIELFIIIGKFVKLLNSIDCFINYQTNINFKAFQNQLSSLTKQKLQKQRFINRRRYLQIIFLVQTSIYIIPLFTKCFEYFYNLNQQLPQLLYPHSLKYTKIRGAERKTKKYFFQQNSFLTNQCLSSTYDIQNKMKYLKDWIQIILLL</sequence>
<reference evidence="3" key="1">
    <citation type="journal article" date="2006" name="PLoS Biol.">
        <title>Macronuclear genome sequence of the ciliate Tetrahymena thermophila, a model eukaryote.</title>
        <authorList>
            <person name="Eisen J.A."/>
            <person name="Coyne R.S."/>
            <person name="Wu M."/>
            <person name="Wu D."/>
            <person name="Thiagarajan M."/>
            <person name="Wortman J.R."/>
            <person name="Badger J.H."/>
            <person name="Ren Q."/>
            <person name="Amedeo P."/>
            <person name="Jones K.M."/>
            <person name="Tallon L.J."/>
            <person name="Delcher A.L."/>
            <person name="Salzberg S.L."/>
            <person name="Silva J.C."/>
            <person name="Haas B.J."/>
            <person name="Majoros W.H."/>
            <person name="Farzad M."/>
            <person name="Carlton J.M."/>
            <person name="Smith R.K. Jr."/>
            <person name="Garg J."/>
            <person name="Pearlman R.E."/>
            <person name="Karrer K.M."/>
            <person name="Sun L."/>
            <person name="Manning G."/>
            <person name="Elde N.C."/>
            <person name="Turkewitz A.P."/>
            <person name="Asai D.J."/>
            <person name="Wilkes D.E."/>
            <person name="Wang Y."/>
            <person name="Cai H."/>
            <person name="Collins K."/>
            <person name="Stewart B.A."/>
            <person name="Lee S.R."/>
            <person name="Wilamowska K."/>
            <person name="Weinberg Z."/>
            <person name="Ruzzo W.L."/>
            <person name="Wloga D."/>
            <person name="Gaertig J."/>
            <person name="Frankel J."/>
            <person name="Tsao C.-C."/>
            <person name="Gorovsky M.A."/>
            <person name="Keeling P.J."/>
            <person name="Waller R.F."/>
            <person name="Patron N.J."/>
            <person name="Cherry J.M."/>
            <person name="Stover N.A."/>
            <person name="Krieger C.J."/>
            <person name="del Toro C."/>
            <person name="Ryder H.F."/>
            <person name="Williamson S.C."/>
            <person name="Barbeau R.A."/>
            <person name="Hamilton E.P."/>
            <person name="Orias E."/>
        </authorList>
    </citation>
    <scope>NUCLEOTIDE SEQUENCE [LARGE SCALE GENOMIC DNA]</scope>
    <source>
        <strain evidence="3">SB210</strain>
    </source>
</reference>
<keyword evidence="3" id="KW-1185">Reference proteome</keyword>